<evidence type="ECO:0000256" key="7">
    <source>
        <dbReference type="ARBA" id="ARBA00049112"/>
    </source>
</evidence>
<name>A0A932FW81_UNCTE</name>
<feature type="domain" description="DAHP synthetase I/KDSA" evidence="9">
    <location>
        <begin position="9"/>
        <end position="268"/>
    </location>
</feature>
<comment type="subcellular location">
    <subcellularLocation>
        <location evidence="1 8">Cytoplasm</location>
    </subcellularLocation>
</comment>
<dbReference type="AlphaFoldDB" id="A0A932FW81"/>
<dbReference type="NCBIfam" id="NF003543">
    <property type="entry name" value="PRK05198.1"/>
    <property type="match status" value="1"/>
</dbReference>
<reference evidence="10" key="1">
    <citation type="submission" date="2020-07" db="EMBL/GenBank/DDBJ databases">
        <title>Huge and variable diversity of episymbiotic CPR bacteria and DPANN archaea in groundwater ecosystems.</title>
        <authorList>
            <person name="He C.Y."/>
            <person name="Keren R."/>
            <person name="Whittaker M."/>
            <person name="Farag I.F."/>
            <person name="Doudna J."/>
            <person name="Cate J.H.D."/>
            <person name="Banfield J.F."/>
        </authorList>
    </citation>
    <scope>NUCLEOTIDE SEQUENCE</scope>
    <source>
        <strain evidence="10">NC_groundwater_672_Ag_B-0.1um_62_36</strain>
    </source>
</reference>
<comment type="pathway">
    <text evidence="2">Bacterial outer membrane biogenesis; lipopolysaccharide biosynthesis.</text>
</comment>
<proteinExistence type="inferred from homology"/>
<evidence type="ECO:0000256" key="5">
    <source>
        <dbReference type="ARBA" id="ARBA00022490"/>
    </source>
</evidence>
<evidence type="ECO:0000256" key="1">
    <source>
        <dbReference type="ARBA" id="ARBA00004496"/>
    </source>
</evidence>
<evidence type="ECO:0000313" key="11">
    <source>
        <dbReference type="Proteomes" id="UP000769766"/>
    </source>
</evidence>
<evidence type="ECO:0000256" key="2">
    <source>
        <dbReference type="ARBA" id="ARBA00004756"/>
    </source>
</evidence>
<dbReference type="NCBIfam" id="TIGR01362">
    <property type="entry name" value="KDO8P_synth"/>
    <property type="match status" value="1"/>
</dbReference>
<keyword evidence="5 8" id="KW-0963">Cytoplasm</keyword>
<dbReference type="EC" id="2.5.1.55" evidence="8"/>
<dbReference type="Proteomes" id="UP000769766">
    <property type="component" value="Unassembled WGS sequence"/>
</dbReference>
<evidence type="ECO:0000256" key="8">
    <source>
        <dbReference type="HAMAP-Rule" id="MF_00056"/>
    </source>
</evidence>
<evidence type="ECO:0000259" key="9">
    <source>
        <dbReference type="Pfam" id="PF00793"/>
    </source>
</evidence>
<dbReference type="GO" id="GO:0005737">
    <property type="term" value="C:cytoplasm"/>
    <property type="evidence" value="ECO:0007669"/>
    <property type="project" value="UniProtKB-SubCell"/>
</dbReference>
<comment type="pathway">
    <text evidence="3 8">Carbohydrate biosynthesis; 3-deoxy-D-manno-octulosonate biosynthesis; 3-deoxy-D-manno-octulosonate from D-ribulose 5-phosphate: step 2/3.</text>
</comment>
<dbReference type="InterPro" id="IPR006269">
    <property type="entry name" value="KDO8P_synthase"/>
</dbReference>
<dbReference type="GO" id="GO:0019294">
    <property type="term" value="P:keto-3-deoxy-D-manno-octulosonic acid biosynthetic process"/>
    <property type="evidence" value="ECO:0007669"/>
    <property type="project" value="UniProtKB-UniRule"/>
</dbReference>
<dbReference type="PANTHER" id="PTHR21057">
    <property type="entry name" value="PHOSPHO-2-DEHYDRO-3-DEOXYHEPTONATE ALDOLASE"/>
    <property type="match status" value="1"/>
</dbReference>
<dbReference type="InterPro" id="IPR013785">
    <property type="entry name" value="Aldolase_TIM"/>
</dbReference>
<comment type="catalytic activity">
    <reaction evidence="7 8">
        <text>D-arabinose 5-phosphate + phosphoenolpyruvate + H2O = 3-deoxy-alpha-D-manno-2-octulosonate-8-phosphate + phosphate</text>
        <dbReference type="Rhea" id="RHEA:14053"/>
        <dbReference type="ChEBI" id="CHEBI:15377"/>
        <dbReference type="ChEBI" id="CHEBI:43474"/>
        <dbReference type="ChEBI" id="CHEBI:57693"/>
        <dbReference type="ChEBI" id="CHEBI:58702"/>
        <dbReference type="ChEBI" id="CHEBI:85985"/>
        <dbReference type="EC" id="2.5.1.55"/>
    </reaction>
</comment>
<comment type="similarity">
    <text evidence="4 8">Belongs to the KdsA family.</text>
</comment>
<dbReference type="InterPro" id="IPR006218">
    <property type="entry name" value="DAHP1/KDSA"/>
</dbReference>
<comment type="caution">
    <text evidence="10">The sequence shown here is derived from an EMBL/GenBank/DDBJ whole genome shotgun (WGS) entry which is preliminary data.</text>
</comment>
<keyword evidence="8" id="KW-0448">Lipopolysaccharide biosynthesis</keyword>
<evidence type="ECO:0000256" key="4">
    <source>
        <dbReference type="ARBA" id="ARBA00010499"/>
    </source>
</evidence>
<keyword evidence="6 8" id="KW-0808">Transferase</keyword>
<dbReference type="Pfam" id="PF00793">
    <property type="entry name" value="DAHP_synth_1"/>
    <property type="match status" value="1"/>
</dbReference>
<protein>
    <recommendedName>
        <fullName evidence="8">2-dehydro-3-deoxyphosphooctonate aldolase</fullName>
        <ecNumber evidence="8">2.5.1.55</ecNumber>
    </recommendedName>
    <alternativeName>
        <fullName evidence="8">3-deoxy-D-manno-octulosonic acid 8-phosphate synthase</fullName>
    </alternativeName>
    <alternativeName>
        <fullName evidence="8">KDO-8-phosphate synthase</fullName>
        <shortName evidence="8">KDO 8-P synthase</shortName>
        <shortName evidence="8">KDOPS</shortName>
    </alternativeName>
    <alternativeName>
        <fullName evidence="8">Phospho-2-dehydro-3-deoxyoctonate aldolase</fullName>
    </alternativeName>
</protein>
<dbReference type="Gene3D" id="3.20.20.70">
    <property type="entry name" value="Aldolase class I"/>
    <property type="match status" value="1"/>
</dbReference>
<dbReference type="EMBL" id="JACPRF010000156">
    <property type="protein sequence ID" value="MBI2876223.1"/>
    <property type="molecule type" value="Genomic_DNA"/>
</dbReference>
<dbReference type="GO" id="GO:0008676">
    <property type="term" value="F:3-deoxy-8-phosphooctulonate synthase activity"/>
    <property type="evidence" value="ECO:0007669"/>
    <property type="project" value="UniProtKB-UniRule"/>
</dbReference>
<dbReference type="HAMAP" id="MF_00056">
    <property type="entry name" value="KDO8P_synth"/>
    <property type="match status" value="1"/>
</dbReference>
<sequence length="277" mass="30345">MTRIVQIGKVKMGGESPLVLIAGPCVIEGEEETLAIARQLKEIAQQWDVPLVFKASYDKANRSSIRSYRGPGWPQGLQVLQRVKEEVGLPVLSDVHGIEQVEAAAQVLDVLQIPAFLCRQTDLVLAVASTGKPINVKKGQFLSPWDMGHVVQKITSTGNEQILLTERGTSFGYNNLVVDMRSLVVMRELSYPVVFDATHSVQLPGGAGHISGGQREFIPYLARGAIAVGCDALFCEVHPEPEKALSDSHSMLRLSDLPGLIDQWKRIDALVRSWNSL</sequence>
<dbReference type="SUPFAM" id="SSF51569">
    <property type="entry name" value="Aldolase"/>
    <property type="match status" value="1"/>
</dbReference>
<gene>
    <name evidence="8 10" type="primary">kdsA</name>
    <name evidence="10" type="ORF">HYY20_05015</name>
</gene>
<evidence type="ECO:0000256" key="3">
    <source>
        <dbReference type="ARBA" id="ARBA00004845"/>
    </source>
</evidence>
<evidence type="ECO:0000256" key="6">
    <source>
        <dbReference type="ARBA" id="ARBA00022679"/>
    </source>
</evidence>
<accession>A0A932FW81</accession>
<evidence type="ECO:0000313" key="10">
    <source>
        <dbReference type="EMBL" id="MBI2876223.1"/>
    </source>
</evidence>
<organism evidence="10 11">
    <name type="scientific">Tectimicrobiota bacterium</name>
    <dbReference type="NCBI Taxonomy" id="2528274"/>
    <lineage>
        <taxon>Bacteria</taxon>
        <taxon>Pseudomonadati</taxon>
        <taxon>Nitrospinota/Tectimicrobiota group</taxon>
        <taxon>Candidatus Tectimicrobiota</taxon>
    </lineage>
</organism>